<comment type="caution">
    <text evidence="1">The sequence shown here is derived from an EMBL/GenBank/DDBJ whole genome shotgun (WGS) entry which is preliminary data.</text>
</comment>
<gene>
    <name evidence="1" type="ORF">QE152_g24513</name>
</gene>
<protein>
    <submittedName>
        <fullName evidence="1">Uncharacterized protein</fullName>
    </submittedName>
</protein>
<name>A0AAW1KEV7_POPJA</name>
<keyword evidence="2" id="KW-1185">Reference proteome</keyword>
<evidence type="ECO:0000313" key="1">
    <source>
        <dbReference type="EMBL" id="KAK9716805.1"/>
    </source>
</evidence>
<sequence length="162" mass="17924">MPVTYPVVFPISRVENAITVRNRDIAVTTTAMSEVPVHDRSEENRVSPSAGAASNRNISVRRSVVVAYHRHRIHAPACRPLGYCRGREAPVKSPGIAAASPSATLSVYLITLSRDHPHRYDVQTDVINARTTFYEITTSLDYALIDITDTSNIKKITLIIIK</sequence>
<accession>A0AAW1KEV7</accession>
<dbReference type="EMBL" id="JASPKY010000252">
    <property type="protein sequence ID" value="KAK9716805.1"/>
    <property type="molecule type" value="Genomic_DNA"/>
</dbReference>
<organism evidence="1 2">
    <name type="scientific">Popillia japonica</name>
    <name type="common">Japanese beetle</name>
    <dbReference type="NCBI Taxonomy" id="7064"/>
    <lineage>
        <taxon>Eukaryota</taxon>
        <taxon>Metazoa</taxon>
        <taxon>Ecdysozoa</taxon>
        <taxon>Arthropoda</taxon>
        <taxon>Hexapoda</taxon>
        <taxon>Insecta</taxon>
        <taxon>Pterygota</taxon>
        <taxon>Neoptera</taxon>
        <taxon>Endopterygota</taxon>
        <taxon>Coleoptera</taxon>
        <taxon>Polyphaga</taxon>
        <taxon>Scarabaeiformia</taxon>
        <taxon>Scarabaeidae</taxon>
        <taxon>Rutelinae</taxon>
        <taxon>Popillia</taxon>
    </lineage>
</organism>
<reference evidence="1 2" key="1">
    <citation type="journal article" date="2024" name="BMC Genomics">
        <title>De novo assembly and annotation of Popillia japonica's genome with initial clues to its potential as an invasive pest.</title>
        <authorList>
            <person name="Cucini C."/>
            <person name="Boschi S."/>
            <person name="Funari R."/>
            <person name="Cardaioli E."/>
            <person name="Iannotti N."/>
            <person name="Marturano G."/>
            <person name="Paoli F."/>
            <person name="Bruttini M."/>
            <person name="Carapelli A."/>
            <person name="Frati F."/>
            <person name="Nardi F."/>
        </authorList>
    </citation>
    <scope>NUCLEOTIDE SEQUENCE [LARGE SCALE GENOMIC DNA]</scope>
    <source>
        <strain evidence="1">DMR45628</strain>
    </source>
</reference>
<evidence type="ECO:0000313" key="2">
    <source>
        <dbReference type="Proteomes" id="UP001458880"/>
    </source>
</evidence>
<proteinExistence type="predicted"/>
<dbReference type="Proteomes" id="UP001458880">
    <property type="component" value="Unassembled WGS sequence"/>
</dbReference>
<dbReference type="AlphaFoldDB" id="A0AAW1KEV7"/>